<dbReference type="PANTHER" id="PTHR48208">
    <property type="entry name" value="CENTROMERE PROTEIN I"/>
    <property type="match status" value="1"/>
</dbReference>
<evidence type="ECO:0000256" key="3">
    <source>
        <dbReference type="ARBA" id="ARBA00005470"/>
    </source>
</evidence>
<accession>A0A5M9M8W7</accession>
<dbReference type="GO" id="GO:0034080">
    <property type="term" value="P:CENP-A containing chromatin assembly"/>
    <property type="evidence" value="ECO:0007669"/>
    <property type="project" value="TreeGrafter"/>
</dbReference>
<keyword evidence="6" id="KW-0137">Centromere</keyword>
<reference evidence="7 8" key="1">
    <citation type="submission" date="2019-08" db="EMBL/GenBank/DDBJ databases">
        <title>The genome sequence of a newly discovered highly antifungal drug resistant Aspergillus species, Aspergillus tanneri NIH 1004.</title>
        <authorList>
            <person name="Mounaud S."/>
            <person name="Singh I."/>
            <person name="Joardar V."/>
            <person name="Pakala S."/>
            <person name="Pakala S."/>
            <person name="Venepally P."/>
            <person name="Chung J.K."/>
            <person name="Losada L."/>
            <person name="Nierman W.C."/>
        </authorList>
    </citation>
    <scope>NUCLEOTIDE SEQUENCE [LARGE SCALE GENOMIC DNA]</scope>
    <source>
        <strain evidence="7 8">NIH1004</strain>
    </source>
</reference>
<organism evidence="7 8">
    <name type="scientific">Aspergillus tanneri</name>
    <dbReference type="NCBI Taxonomy" id="1220188"/>
    <lineage>
        <taxon>Eukaryota</taxon>
        <taxon>Fungi</taxon>
        <taxon>Dikarya</taxon>
        <taxon>Ascomycota</taxon>
        <taxon>Pezizomycotina</taxon>
        <taxon>Eurotiomycetes</taxon>
        <taxon>Eurotiomycetidae</taxon>
        <taxon>Eurotiales</taxon>
        <taxon>Aspergillaceae</taxon>
        <taxon>Aspergillus</taxon>
        <taxon>Aspergillus subgen. Circumdati</taxon>
    </lineage>
</organism>
<dbReference type="RefSeq" id="XP_033422650.1">
    <property type="nucleotide sequence ID" value="XM_033574632.1"/>
</dbReference>
<gene>
    <name evidence="7" type="ORF">ATNIH1004_010055</name>
</gene>
<dbReference type="GeneID" id="54332757"/>
<protein>
    <recommendedName>
        <fullName evidence="9">Mis6 domain protein</fullName>
    </recommendedName>
</protein>
<sequence>MLPESNREHRQVSLQDATKQLEAVAFVPAKQRYTDAGQLAKTIAANAYESGMPPDTLKRLVKILTARNQLDQGTITIIVKNLYPSERVSSTLVTQVVCCLGPSKTKPAPATQALLLRWLILVYDVLEEKSHLSKLYAVLFNCLDMISLRKPLCHLLSFITRRKHVKPFRIQSLMELVANSGGEEKELIALLKAFKNYCPDVIVGDLGASSRKGLFFKHPDPEWSSHVRFLHDANLERVQAAQSSSIQAVYRGLAKRSKLEVIVPVMQTSRVSYNHTSLEELRDTGHFVEKLDKIELPNQIISALGDSIAQKYLFLAQPDAAIRRLDDWLRAFLDDKLEYIQDHDDDEIESLGYVLSLLVEYIRYTKEMPPAIISFLKTNLRSWNGRDHKEQIFGLLEYVPIDNYDSIRSEFLARLESAILGDTSPSQSDLLDFYTSLIRQWGVRLRAQSFTMEESRPLARLISHAELLALSILECPPILQHTSETGAESSKPVTLSVLDFYCNLAELFSHAAVNGSIRLTIPLAPTVYTLVFTPINSVISIISSVLASYKSSFEASLTSQVLQTPASSESLYPTQLVGQFNGYIMDICNLLWRNRGFNAEDPNALGCLIPASTVAAFTRYLREMNDASKERQPEVALPYTLISICSLSHHIALCNMSAACFSDIEEENNVGEDQPRLKRPVTQKALSALEKEGGVKLGWQEYRVRMLEWLDATGSVGIGNLMRSTMKALRKE</sequence>
<evidence type="ECO:0000313" key="8">
    <source>
        <dbReference type="Proteomes" id="UP000324241"/>
    </source>
</evidence>
<dbReference type="GO" id="GO:0000070">
    <property type="term" value="P:mitotic sister chromatid segregation"/>
    <property type="evidence" value="ECO:0007669"/>
    <property type="project" value="TreeGrafter"/>
</dbReference>
<dbReference type="Pfam" id="PF07778">
    <property type="entry name" value="CENP-I"/>
    <property type="match status" value="1"/>
</dbReference>
<dbReference type="OrthoDB" id="378564at2759"/>
<dbReference type="CDD" id="cd22647">
    <property type="entry name" value="CTF3_NTD_HEAT"/>
    <property type="match status" value="1"/>
</dbReference>
<keyword evidence="5" id="KW-0539">Nucleus</keyword>
<proteinExistence type="inferred from homology"/>
<evidence type="ECO:0008006" key="9">
    <source>
        <dbReference type="Google" id="ProtNLM"/>
    </source>
</evidence>
<evidence type="ECO:0000256" key="6">
    <source>
        <dbReference type="ARBA" id="ARBA00023328"/>
    </source>
</evidence>
<evidence type="ECO:0000256" key="4">
    <source>
        <dbReference type="ARBA" id="ARBA00022454"/>
    </source>
</evidence>
<dbReference type="InterPro" id="IPR012485">
    <property type="entry name" value="CENP-I"/>
</dbReference>
<dbReference type="EMBL" id="QUQM01000005">
    <property type="protein sequence ID" value="KAA8643288.1"/>
    <property type="molecule type" value="Genomic_DNA"/>
</dbReference>
<evidence type="ECO:0000256" key="1">
    <source>
        <dbReference type="ARBA" id="ARBA00004123"/>
    </source>
</evidence>
<evidence type="ECO:0000256" key="5">
    <source>
        <dbReference type="ARBA" id="ARBA00023242"/>
    </source>
</evidence>
<comment type="caution">
    <text evidence="7">The sequence shown here is derived from an EMBL/GenBank/DDBJ whole genome shotgun (WGS) entry which is preliminary data.</text>
</comment>
<comment type="similarity">
    <text evidence="3">Belongs to the CENP-I/CTF3 family.</text>
</comment>
<evidence type="ECO:0000313" key="7">
    <source>
        <dbReference type="EMBL" id="KAA8643288.1"/>
    </source>
</evidence>
<keyword evidence="4" id="KW-0158">Chromosome</keyword>
<dbReference type="AlphaFoldDB" id="A0A5M9M8W7"/>
<dbReference type="VEuPathDB" id="FungiDB:EYZ11_002341"/>
<evidence type="ECO:0000256" key="2">
    <source>
        <dbReference type="ARBA" id="ARBA00004584"/>
    </source>
</evidence>
<dbReference type="GO" id="GO:0000939">
    <property type="term" value="C:inner kinetochore"/>
    <property type="evidence" value="ECO:0007669"/>
    <property type="project" value="TreeGrafter"/>
</dbReference>
<dbReference type="GO" id="GO:0005634">
    <property type="term" value="C:nucleus"/>
    <property type="evidence" value="ECO:0007669"/>
    <property type="project" value="UniProtKB-SubCell"/>
</dbReference>
<dbReference type="Proteomes" id="UP000324241">
    <property type="component" value="Unassembled WGS sequence"/>
</dbReference>
<dbReference type="PANTHER" id="PTHR48208:SF2">
    <property type="entry name" value="CENTROMERE PROTEIN I"/>
    <property type="match status" value="1"/>
</dbReference>
<comment type="subcellular location">
    <subcellularLocation>
        <location evidence="2">Chromosome</location>
        <location evidence="2">Centromere</location>
    </subcellularLocation>
    <subcellularLocation>
        <location evidence="1">Nucleus</location>
    </subcellularLocation>
</comment>
<name>A0A5M9M8W7_9EURO</name>